<evidence type="ECO:0000256" key="3">
    <source>
        <dbReference type="ARBA" id="ARBA00022692"/>
    </source>
</evidence>
<reference evidence="9 10" key="1">
    <citation type="submission" date="2022-12" db="EMBL/GenBank/DDBJ databases">
        <title>Chromosome-level genome assembly of true bugs.</title>
        <authorList>
            <person name="Ma L."/>
            <person name="Li H."/>
        </authorList>
    </citation>
    <scope>NUCLEOTIDE SEQUENCE [LARGE SCALE GENOMIC DNA]</scope>
    <source>
        <strain evidence="9">Lab_2022b</strain>
    </source>
</reference>
<evidence type="ECO:0000256" key="7">
    <source>
        <dbReference type="ARBA" id="ARBA00023136"/>
    </source>
</evidence>
<proteinExistence type="inferred from homology"/>
<dbReference type="EMBL" id="JAPXFL010000005">
    <property type="protein sequence ID" value="KAK9506970.1"/>
    <property type="molecule type" value="Genomic_DNA"/>
</dbReference>
<evidence type="ECO:0000256" key="2">
    <source>
        <dbReference type="ARBA" id="ARBA00006792"/>
    </source>
</evidence>
<evidence type="ECO:0000256" key="1">
    <source>
        <dbReference type="ARBA" id="ARBA00002689"/>
    </source>
</evidence>
<name>A0AAW1DEX9_9HEMI</name>
<evidence type="ECO:0000313" key="10">
    <source>
        <dbReference type="Proteomes" id="UP001461498"/>
    </source>
</evidence>
<evidence type="ECO:0000313" key="9">
    <source>
        <dbReference type="EMBL" id="KAK9506970.1"/>
    </source>
</evidence>
<keyword evidence="6 8" id="KW-0496">Mitochondrion</keyword>
<gene>
    <name evidence="9" type="ORF">O3M35_008809</name>
</gene>
<comment type="similarity">
    <text evidence="2 8">Belongs to the MICOS complex subunit Mic10 family.</text>
</comment>
<evidence type="ECO:0000256" key="4">
    <source>
        <dbReference type="ARBA" id="ARBA00022792"/>
    </source>
</evidence>
<comment type="function">
    <text evidence="1 8">Component of the MICOS complex, a large protein complex of the mitochondrial inner membrane that plays crucial roles in the maintenance of crista junctions, inner membrane architecture, and formation of contact sites to the outer membrane.</text>
</comment>
<evidence type="ECO:0000256" key="8">
    <source>
        <dbReference type="RuleBase" id="RU363011"/>
    </source>
</evidence>
<comment type="subunit">
    <text evidence="8">Component of the mitochondrial contact site and cristae organizing system (MICOS) complex.</text>
</comment>
<accession>A0AAW1DEX9</accession>
<comment type="subcellular location">
    <subcellularLocation>
        <location evidence="8">Mitochondrion inner membrane</location>
        <topology evidence="8">Single-pass membrane protein</topology>
    </subcellularLocation>
</comment>
<dbReference type="InterPro" id="IPR007512">
    <property type="entry name" value="Mic10"/>
</dbReference>
<evidence type="ECO:0000256" key="5">
    <source>
        <dbReference type="ARBA" id="ARBA00022989"/>
    </source>
</evidence>
<sequence length="84" mass="9455">MDDCPKFLEDEYSWKLRICRNDLIVKLIGGTALGYLAKCLFTQGRKWPVFVAIGFAVGMAAENCKRELNVTMTPCIPNKKTKPS</sequence>
<evidence type="ECO:0000256" key="6">
    <source>
        <dbReference type="ARBA" id="ARBA00023128"/>
    </source>
</evidence>
<dbReference type="Pfam" id="PF04418">
    <property type="entry name" value="DUF543"/>
    <property type="match status" value="1"/>
</dbReference>
<keyword evidence="4 8" id="KW-0999">Mitochondrion inner membrane</keyword>
<keyword evidence="7" id="KW-0472">Membrane</keyword>
<dbReference type="Proteomes" id="UP001461498">
    <property type="component" value="Unassembled WGS sequence"/>
</dbReference>
<protein>
    <recommendedName>
        <fullName evidence="8">MICOS complex subunit MIC10</fullName>
    </recommendedName>
</protein>
<comment type="caution">
    <text evidence="9">The sequence shown here is derived from an EMBL/GenBank/DDBJ whole genome shotgun (WGS) entry which is preliminary data.</text>
</comment>
<keyword evidence="5" id="KW-1133">Transmembrane helix</keyword>
<dbReference type="GO" id="GO:0061617">
    <property type="term" value="C:MICOS complex"/>
    <property type="evidence" value="ECO:0007669"/>
    <property type="project" value="UniProtKB-UniRule"/>
</dbReference>
<organism evidence="9 10">
    <name type="scientific">Rhynocoris fuscipes</name>
    <dbReference type="NCBI Taxonomy" id="488301"/>
    <lineage>
        <taxon>Eukaryota</taxon>
        <taxon>Metazoa</taxon>
        <taxon>Ecdysozoa</taxon>
        <taxon>Arthropoda</taxon>
        <taxon>Hexapoda</taxon>
        <taxon>Insecta</taxon>
        <taxon>Pterygota</taxon>
        <taxon>Neoptera</taxon>
        <taxon>Paraneoptera</taxon>
        <taxon>Hemiptera</taxon>
        <taxon>Heteroptera</taxon>
        <taxon>Panheteroptera</taxon>
        <taxon>Cimicomorpha</taxon>
        <taxon>Reduviidae</taxon>
        <taxon>Harpactorinae</taxon>
        <taxon>Harpactorini</taxon>
        <taxon>Rhynocoris</taxon>
    </lineage>
</organism>
<keyword evidence="10" id="KW-1185">Reference proteome</keyword>
<dbReference type="AlphaFoldDB" id="A0AAW1DEX9"/>
<keyword evidence="3" id="KW-0812">Transmembrane</keyword>